<reference evidence="3" key="1">
    <citation type="submission" date="2020-10" db="EMBL/GenBank/DDBJ databases">
        <authorList>
            <person name="Hahn C.J."/>
            <person name="Laso-Perez R."/>
            <person name="Vulcano F."/>
            <person name="Vaziourakis K.-M."/>
            <person name="Stokke R."/>
            <person name="Steen I.H."/>
            <person name="Teske A."/>
            <person name="Boetius A."/>
            <person name="Liebeke M."/>
            <person name="Amann R."/>
            <person name="Knittel K."/>
        </authorList>
    </citation>
    <scope>NUCLEOTIDE SEQUENCE</scope>
    <source>
        <strain evidence="3">Gfbio:e3339647-f889-4370-9287-4fb5cb688e4c:AG392D22_GoMArc1</strain>
    </source>
</reference>
<evidence type="ECO:0000313" key="3">
    <source>
        <dbReference type="EMBL" id="CAD6492631.1"/>
    </source>
</evidence>
<dbReference type="Proteomes" id="UP000634805">
    <property type="component" value="Unassembled WGS sequence"/>
</dbReference>
<dbReference type="PROSITE" id="PS51841">
    <property type="entry name" value="LTD"/>
    <property type="match status" value="1"/>
</dbReference>
<dbReference type="EMBL" id="CAJHIS010000006">
    <property type="protein sequence ID" value="CAD6492631.1"/>
    <property type="molecule type" value="Genomic_DNA"/>
</dbReference>
<dbReference type="Pfam" id="PF00932">
    <property type="entry name" value="LTD"/>
    <property type="match status" value="1"/>
</dbReference>
<sequence>MKTKGLTGLIITVAMCMLTVQVAAQSTPFMIYGYVSYENGDTCNNPTVNITNLDTGVEWQAETSASYNYYQLILDTTNISVGNVIEFNATSPNGNQTNITEHTVTQEEVNTGGFKFNITLAPNVVINEFVSNNATEWVELYNKGTTSVNLSGWTLKDGALAAKPLSGMILANDYLVFSYSSGWLNNDDDIIYLNSTITNIDKVAYDDWDDGNTADNAPKAGAGESTGRFPNGVDTNNDSADFRVFDNPTSGAPNIIDTTPPWWSSPETDPETINESDVVTFFTDWNDTVALSGYIFSTNQTGSWVNESFTAFSCTPDTAEQEVTITASAGTTVGWRFYAKDTSDNWNASDIQTFVVYDTTAPASITDLQNTTYQETCINWTWTDPADADFSHVKVYLDGIYKEDVLKGVRFYNATELTHNTTYEIATRTVDESGNINATWVNHTSWTKTSSTSVEIGNYGMSSPSGTLTVPIMLQNIMGYGTATVILEYNESVVHVTNVANGSFSSVQACNINNTTGTVNISALNTSGVNGSIEFALITFEAVGGDGDTTPLTLSVQKLCDTGYHNLANHTSNGSITLIEGTPPVISNGNATPGAIIQTILSDRNRTVSRNTTTLSVNVTDTGGSGVKNVTINLTLIGGSANTSMTNGGSGDIYSVDTTATDGINLTHNLVVTAMDNNNNTATSTITLEVLRRGDVVRNDKVDIGDALYIARYTVGLEPLADNWLLVGDIVGEDGNELGDNSVDMGDALYIARYTVGLEEEP</sequence>
<dbReference type="SUPFAM" id="SSF74853">
    <property type="entry name" value="Lamin A/C globular tail domain"/>
    <property type="match status" value="1"/>
</dbReference>
<protein>
    <submittedName>
        <fullName evidence="3">Lamin Tail Domain protein</fullName>
    </submittedName>
</protein>
<proteinExistence type="predicted"/>
<dbReference type="InterPro" id="IPR036415">
    <property type="entry name" value="Lamin_tail_dom_sf"/>
</dbReference>
<dbReference type="Gene3D" id="2.60.40.680">
    <property type="match status" value="1"/>
</dbReference>
<feature type="domain" description="LTD" evidence="2">
    <location>
        <begin position="112"/>
        <end position="228"/>
    </location>
</feature>
<evidence type="ECO:0000256" key="1">
    <source>
        <dbReference type="SAM" id="MobiDB-lite"/>
    </source>
</evidence>
<gene>
    <name evidence="3" type="ORF">EMLJLAPB_00335</name>
</gene>
<dbReference type="InterPro" id="IPR036439">
    <property type="entry name" value="Dockerin_dom_sf"/>
</dbReference>
<comment type="caution">
    <text evidence="3">The sequence shown here is derived from an EMBL/GenBank/DDBJ whole genome shotgun (WGS) entry which is preliminary data.</text>
</comment>
<accession>A0A811T8H6</accession>
<dbReference type="InterPro" id="IPR013783">
    <property type="entry name" value="Ig-like_fold"/>
</dbReference>
<dbReference type="InterPro" id="IPR001322">
    <property type="entry name" value="Lamin_tail_dom"/>
</dbReference>
<name>A0A811T8H6_9EURY</name>
<organism evidence="3 4">
    <name type="scientific">Candidatus Argoarchaeum ethanivorans</name>
    <dbReference type="NCBI Taxonomy" id="2608793"/>
    <lineage>
        <taxon>Archaea</taxon>
        <taxon>Methanobacteriati</taxon>
        <taxon>Methanobacteriota</taxon>
        <taxon>Stenosarchaea group</taxon>
        <taxon>Methanomicrobia</taxon>
        <taxon>Methanosarcinales</taxon>
        <taxon>Methanosarcinales incertae sedis</taxon>
        <taxon>GOM Arc I cluster</taxon>
        <taxon>Candidatus Argoarchaeum</taxon>
    </lineage>
</organism>
<dbReference type="Gene3D" id="2.60.40.10">
    <property type="entry name" value="Immunoglobulins"/>
    <property type="match status" value="1"/>
</dbReference>
<dbReference type="Gene3D" id="1.10.1330.10">
    <property type="entry name" value="Dockerin domain"/>
    <property type="match status" value="1"/>
</dbReference>
<dbReference type="AlphaFoldDB" id="A0A811T8H6"/>
<dbReference type="GO" id="GO:0000272">
    <property type="term" value="P:polysaccharide catabolic process"/>
    <property type="evidence" value="ECO:0007669"/>
    <property type="project" value="InterPro"/>
</dbReference>
<dbReference type="SUPFAM" id="SSF49384">
    <property type="entry name" value="Carbohydrate-binding domain"/>
    <property type="match status" value="1"/>
</dbReference>
<dbReference type="GO" id="GO:0030246">
    <property type="term" value="F:carbohydrate binding"/>
    <property type="evidence" value="ECO:0007669"/>
    <property type="project" value="InterPro"/>
</dbReference>
<dbReference type="InterPro" id="IPR008965">
    <property type="entry name" value="CBM2/CBM3_carb-bd_dom_sf"/>
</dbReference>
<feature type="region of interest" description="Disordered" evidence="1">
    <location>
        <begin position="214"/>
        <end position="237"/>
    </location>
</feature>
<evidence type="ECO:0000259" key="2">
    <source>
        <dbReference type="PROSITE" id="PS51841"/>
    </source>
</evidence>
<dbReference type="Gene3D" id="2.60.40.1260">
    <property type="entry name" value="Lamin Tail domain"/>
    <property type="match status" value="1"/>
</dbReference>
<evidence type="ECO:0000313" key="4">
    <source>
        <dbReference type="Proteomes" id="UP000634805"/>
    </source>
</evidence>